<evidence type="ECO:0000313" key="8">
    <source>
        <dbReference type="Proteomes" id="UP000013776"/>
    </source>
</evidence>
<comment type="caution">
    <text evidence="7">The sequence shown here is derived from an EMBL/GenBank/DDBJ whole genome shotgun (WGS) entry which is preliminary data.</text>
</comment>
<reference evidence="7 8" key="1">
    <citation type="journal article" date="2013" name="MBio">
        <title>Genome sequencing of the plant pathogen Taphrina deformans, the causal agent of peach leaf curl.</title>
        <authorList>
            <person name="Cisse O.H."/>
            <person name="Almeida J.M.G.C.F."/>
            <person name="Fonseca A."/>
            <person name="Kumar A.A."/>
            <person name="Salojaervi J."/>
            <person name="Overmyer K."/>
            <person name="Hauser P.M."/>
            <person name="Pagni M."/>
        </authorList>
    </citation>
    <scope>NUCLEOTIDE SEQUENCE [LARGE SCALE GENOMIC DNA]</scope>
    <source>
        <strain evidence="8">PYCC 5710 / ATCC 11124 / CBS 356.35 / IMI 108563 / JCM 9778 / NBRC 8474</strain>
    </source>
</reference>
<organism evidence="7 8">
    <name type="scientific">Taphrina deformans (strain PYCC 5710 / ATCC 11124 / CBS 356.35 / IMI 108563 / JCM 9778 / NBRC 8474)</name>
    <name type="common">Peach leaf curl fungus</name>
    <name type="synonym">Lalaria deformans</name>
    <dbReference type="NCBI Taxonomy" id="1097556"/>
    <lineage>
        <taxon>Eukaryota</taxon>
        <taxon>Fungi</taxon>
        <taxon>Dikarya</taxon>
        <taxon>Ascomycota</taxon>
        <taxon>Taphrinomycotina</taxon>
        <taxon>Taphrinomycetes</taxon>
        <taxon>Taphrinales</taxon>
        <taxon>Taphrinaceae</taxon>
        <taxon>Taphrina</taxon>
    </lineage>
</organism>
<feature type="domain" description="Rad21/Rec8-like protein N-terminal" evidence="6">
    <location>
        <begin position="1"/>
        <end position="102"/>
    </location>
</feature>
<dbReference type="Pfam" id="PF04824">
    <property type="entry name" value="Rad21_Rec8"/>
    <property type="match status" value="1"/>
</dbReference>
<keyword evidence="3" id="KW-0539">Nucleus</keyword>
<dbReference type="PANTHER" id="PTHR12585:SF69">
    <property type="entry name" value="FI11703P"/>
    <property type="match status" value="1"/>
</dbReference>
<dbReference type="InterPro" id="IPR036390">
    <property type="entry name" value="WH_DNA-bd_sf"/>
</dbReference>
<dbReference type="OrthoDB" id="10071381at2759"/>
<comment type="similarity">
    <text evidence="2">Belongs to the rad21 family.</text>
</comment>
<dbReference type="eggNOG" id="KOG1213">
    <property type="taxonomic scope" value="Eukaryota"/>
</dbReference>
<dbReference type="SUPFAM" id="SSF46785">
    <property type="entry name" value="Winged helix' DNA-binding domain"/>
    <property type="match status" value="1"/>
</dbReference>
<evidence type="ECO:0000256" key="2">
    <source>
        <dbReference type="ARBA" id="ARBA00009870"/>
    </source>
</evidence>
<accession>R4XAB9</accession>
<dbReference type="InterPro" id="IPR006909">
    <property type="entry name" value="Rad21/Rec8_C_eu"/>
</dbReference>
<dbReference type="InterPro" id="IPR023093">
    <property type="entry name" value="ScpA-like_C"/>
</dbReference>
<name>R4XAB9_TAPDE</name>
<comment type="subcellular location">
    <subcellularLocation>
        <location evidence="1">Nucleus</location>
    </subcellularLocation>
</comment>
<dbReference type="GO" id="GO:1990414">
    <property type="term" value="P:replication-born double-strand break repair via sister chromatid exchange"/>
    <property type="evidence" value="ECO:0007669"/>
    <property type="project" value="TreeGrafter"/>
</dbReference>
<feature type="region of interest" description="Disordered" evidence="4">
    <location>
        <begin position="278"/>
        <end position="304"/>
    </location>
</feature>
<dbReference type="Pfam" id="PF04825">
    <property type="entry name" value="Rad21_Rec8_N"/>
    <property type="match status" value="1"/>
</dbReference>
<dbReference type="GO" id="GO:0003682">
    <property type="term" value="F:chromatin binding"/>
    <property type="evidence" value="ECO:0007669"/>
    <property type="project" value="TreeGrafter"/>
</dbReference>
<dbReference type="Proteomes" id="UP000013776">
    <property type="component" value="Unassembled WGS sequence"/>
</dbReference>
<dbReference type="AlphaFoldDB" id="R4XAB9"/>
<evidence type="ECO:0000256" key="3">
    <source>
        <dbReference type="ARBA" id="ARBA00023242"/>
    </source>
</evidence>
<dbReference type="STRING" id="1097556.R4XAB9"/>
<dbReference type="GO" id="GO:0005634">
    <property type="term" value="C:nucleus"/>
    <property type="evidence" value="ECO:0007669"/>
    <property type="project" value="UniProtKB-SubCell"/>
</dbReference>
<evidence type="ECO:0000313" key="7">
    <source>
        <dbReference type="EMBL" id="CCG82702.1"/>
    </source>
</evidence>
<evidence type="ECO:0000259" key="5">
    <source>
        <dbReference type="Pfam" id="PF04824"/>
    </source>
</evidence>
<keyword evidence="8" id="KW-1185">Reference proteome</keyword>
<dbReference type="GO" id="GO:0030892">
    <property type="term" value="C:mitotic cohesin complex"/>
    <property type="evidence" value="ECO:0007669"/>
    <property type="project" value="TreeGrafter"/>
</dbReference>
<dbReference type="PANTHER" id="PTHR12585">
    <property type="entry name" value="SCC1 / RAD21 FAMILY MEMBER"/>
    <property type="match status" value="1"/>
</dbReference>
<proteinExistence type="inferred from homology"/>
<feature type="region of interest" description="Disordered" evidence="4">
    <location>
        <begin position="448"/>
        <end position="484"/>
    </location>
</feature>
<dbReference type="InterPro" id="IPR006910">
    <property type="entry name" value="Rad21_Rec8_N"/>
</dbReference>
<dbReference type="InterPro" id="IPR039781">
    <property type="entry name" value="Rad21/Rec8-like"/>
</dbReference>
<evidence type="ECO:0000259" key="6">
    <source>
        <dbReference type="Pfam" id="PF04825"/>
    </source>
</evidence>
<dbReference type="CDD" id="cd21788">
    <property type="entry name" value="Rad21_Rec8_M_SpRad21p-like"/>
    <property type="match status" value="1"/>
</dbReference>
<gene>
    <name evidence="7" type="ORF">TAPDE_002829</name>
</gene>
<evidence type="ECO:0000256" key="4">
    <source>
        <dbReference type="SAM" id="MobiDB-lite"/>
    </source>
</evidence>
<feature type="compositionally biased region" description="Polar residues" evidence="4">
    <location>
        <begin position="469"/>
        <end position="483"/>
    </location>
</feature>
<dbReference type="VEuPathDB" id="FungiDB:TAPDE_002829"/>
<sequence>MFYSETILSKKGPLARVWLAAHWEKKLTKANIVSTDIQSATKEIREENHAPMALRLSGQLLLGVVKIYSRKARYLLEDCNDALLKIKMAFRPGNVDLSMASVRSAQAQAANLILPDTLTELDLMMPDPTFNVDLDFDFDAPPSTANVSRRQDITLDRSLEFGRAGGLSMLEVEEEDPLAGGVELDLDIGLDDDPSIEIGRRAASELPDDAGQSFRPMDISIDKTAAIEEADTSALPEFQTMDILPGFGDDLDLPMTPRAGSPLADESTRLDDLEVELAGDAEQQETPRAARQAPRKRKVVEDSATEISSRTVAANLRDTSGIRKKQRFLDTDPVMLSLMQKSLTGGFANDVFAPPNLNPAIRSLLAPEFLYRMALLKAKRKRSSLEDEDRVEAREARLRDESAADLTVQPLSDFEIPDISLPPIPEDDSELPALITEDMERVSEAGLDSALPGPQYATLDPPRSDPIETPQTQTEATSQLTSLDTREAVTQIRDSLEGEDSVSFSTLSTGASKAAASELFFQVLLLATKGAISVNQSAAYGEIAIESRPSLFEMSLDSQTQEIST</sequence>
<protein>
    <submittedName>
        <fullName evidence="7">Cohesin subunit rad21</fullName>
    </submittedName>
</protein>
<dbReference type="GO" id="GO:0007064">
    <property type="term" value="P:mitotic sister chromatid cohesion"/>
    <property type="evidence" value="ECO:0007669"/>
    <property type="project" value="TreeGrafter"/>
</dbReference>
<evidence type="ECO:0000256" key="1">
    <source>
        <dbReference type="ARBA" id="ARBA00004123"/>
    </source>
</evidence>
<dbReference type="Gene3D" id="1.10.10.580">
    <property type="entry name" value="Structural maintenance of chromosome 1. Chain E"/>
    <property type="match status" value="1"/>
</dbReference>
<dbReference type="EMBL" id="CAHR02000096">
    <property type="protein sequence ID" value="CCG82702.1"/>
    <property type="molecule type" value="Genomic_DNA"/>
</dbReference>
<feature type="domain" description="Rad21/Rec8-like protein C-terminal eukaryotic" evidence="5">
    <location>
        <begin position="499"/>
        <end position="550"/>
    </location>
</feature>